<dbReference type="EMBL" id="FZTC01000019">
    <property type="protein sequence ID" value="SNU35656.1"/>
    <property type="molecule type" value="Genomic_DNA"/>
</dbReference>
<accession>A0A285B472</accession>
<gene>
    <name evidence="1" type="ORF">KOSB73_260380</name>
</gene>
<proteinExistence type="predicted"/>
<sequence length="64" mass="7368">MACVVAEKGVFTMNPYEKMYRQLLENGAIAWAGEGYLRAKKQQERVFSWLDLQQYFPQPGAPVL</sequence>
<keyword evidence="1" id="KW-0808">Transferase</keyword>
<keyword evidence="1" id="KW-0489">Methyltransferase</keyword>
<organism evidence="1 2">
    <name type="scientific">Klebsiella grimontii</name>
    <dbReference type="NCBI Taxonomy" id="2058152"/>
    <lineage>
        <taxon>Bacteria</taxon>
        <taxon>Pseudomonadati</taxon>
        <taxon>Pseudomonadota</taxon>
        <taxon>Gammaproteobacteria</taxon>
        <taxon>Enterobacterales</taxon>
        <taxon>Enterobacteriaceae</taxon>
        <taxon>Klebsiella/Raoultella group</taxon>
        <taxon>Klebsiella</taxon>
    </lineage>
</organism>
<dbReference type="Proteomes" id="UP000220639">
    <property type="component" value="Unassembled WGS sequence"/>
</dbReference>
<protein>
    <submittedName>
        <fullName evidence="1">Type 11 methyltransferase</fullName>
    </submittedName>
</protein>
<reference evidence="2" key="1">
    <citation type="submission" date="2017-08" db="EMBL/GenBank/DDBJ databases">
        <authorList>
            <person name="Brisse S."/>
        </authorList>
    </citation>
    <scope>NUCLEOTIDE SEQUENCE [LARGE SCALE GENOMIC DNA]</scope>
    <source>
        <strain evidence="2">06D021</strain>
    </source>
</reference>
<evidence type="ECO:0000313" key="1">
    <source>
        <dbReference type="EMBL" id="SNU35656.1"/>
    </source>
</evidence>
<name>A0A285B472_9ENTR</name>
<dbReference type="GO" id="GO:0032259">
    <property type="term" value="P:methylation"/>
    <property type="evidence" value="ECO:0007669"/>
    <property type="project" value="UniProtKB-KW"/>
</dbReference>
<dbReference type="GO" id="GO:0008168">
    <property type="term" value="F:methyltransferase activity"/>
    <property type="evidence" value="ECO:0007669"/>
    <property type="project" value="UniProtKB-KW"/>
</dbReference>
<evidence type="ECO:0000313" key="2">
    <source>
        <dbReference type="Proteomes" id="UP000220639"/>
    </source>
</evidence>
<dbReference type="AlphaFoldDB" id="A0A285B472"/>